<evidence type="ECO:0000313" key="1">
    <source>
        <dbReference type="EMBL" id="MED6222036.1"/>
    </source>
</evidence>
<proteinExistence type="predicted"/>
<gene>
    <name evidence="1" type="ORF">PIB30_060629</name>
</gene>
<protein>
    <submittedName>
        <fullName evidence="1">Uncharacterized protein</fullName>
    </submittedName>
</protein>
<keyword evidence="2" id="KW-1185">Reference proteome</keyword>
<dbReference type="Proteomes" id="UP001341840">
    <property type="component" value="Unassembled WGS sequence"/>
</dbReference>
<name>A0ABU6ZJA2_9FABA</name>
<accession>A0ABU6ZJA2</accession>
<organism evidence="1 2">
    <name type="scientific">Stylosanthes scabra</name>
    <dbReference type="NCBI Taxonomy" id="79078"/>
    <lineage>
        <taxon>Eukaryota</taxon>
        <taxon>Viridiplantae</taxon>
        <taxon>Streptophyta</taxon>
        <taxon>Embryophyta</taxon>
        <taxon>Tracheophyta</taxon>
        <taxon>Spermatophyta</taxon>
        <taxon>Magnoliopsida</taxon>
        <taxon>eudicotyledons</taxon>
        <taxon>Gunneridae</taxon>
        <taxon>Pentapetalae</taxon>
        <taxon>rosids</taxon>
        <taxon>fabids</taxon>
        <taxon>Fabales</taxon>
        <taxon>Fabaceae</taxon>
        <taxon>Papilionoideae</taxon>
        <taxon>50 kb inversion clade</taxon>
        <taxon>dalbergioids sensu lato</taxon>
        <taxon>Dalbergieae</taxon>
        <taxon>Pterocarpus clade</taxon>
        <taxon>Stylosanthes</taxon>
    </lineage>
</organism>
<comment type="caution">
    <text evidence="1">The sequence shown here is derived from an EMBL/GenBank/DDBJ whole genome shotgun (WGS) entry which is preliminary data.</text>
</comment>
<reference evidence="1 2" key="1">
    <citation type="journal article" date="2023" name="Plants (Basel)">
        <title>Bridging the Gap: Combining Genomics and Transcriptomics Approaches to Understand Stylosanthes scabra, an Orphan Legume from the Brazilian Caatinga.</title>
        <authorList>
            <person name="Ferreira-Neto J.R.C."/>
            <person name="da Silva M.D."/>
            <person name="Binneck E."/>
            <person name="de Melo N.F."/>
            <person name="da Silva R.H."/>
            <person name="de Melo A.L.T.M."/>
            <person name="Pandolfi V."/>
            <person name="Bustamante F.O."/>
            <person name="Brasileiro-Vidal A.C."/>
            <person name="Benko-Iseppon A.M."/>
        </authorList>
    </citation>
    <scope>NUCLEOTIDE SEQUENCE [LARGE SCALE GENOMIC DNA]</scope>
    <source>
        <tissue evidence="1">Leaves</tissue>
    </source>
</reference>
<sequence>MRVVGIELFFPKSLSLLQSDDYSSLSPLLILAHSAFLGHFQSNSNLSIPETLEQSHQDGTWSPELVSYRDIRVLVRLDKAECVRATCTTWLFGSWYLSMA</sequence>
<dbReference type="EMBL" id="JASCZI010272399">
    <property type="protein sequence ID" value="MED6222036.1"/>
    <property type="molecule type" value="Genomic_DNA"/>
</dbReference>
<evidence type="ECO:0000313" key="2">
    <source>
        <dbReference type="Proteomes" id="UP001341840"/>
    </source>
</evidence>